<dbReference type="EMBL" id="CM051395">
    <property type="protein sequence ID" value="KAJ4726508.1"/>
    <property type="molecule type" value="Genomic_DNA"/>
</dbReference>
<keyword evidence="2" id="KW-1185">Reference proteome</keyword>
<gene>
    <name evidence="1" type="ORF">OWV82_005203</name>
</gene>
<accession>A0ACC1YTJ8</accession>
<proteinExistence type="predicted"/>
<dbReference type="Proteomes" id="UP001164539">
    <property type="component" value="Chromosome 2"/>
</dbReference>
<protein>
    <submittedName>
        <fullName evidence="1">Trichome birefringence-like family</fullName>
    </submittedName>
</protein>
<comment type="caution">
    <text evidence="1">The sequence shown here is derived from an EMBL/GenBank/DDBJ whole genome shotgun (WGS) entry which is preliminary data.</text>
</comment>
<sequence length="372" mass="41829">MGCGFHFFLYNAAFAVAVVFISSCLHQSNAKVHDHDHGVVADSKLGGCDFSRGSWVFDDSYPLYDTSVCPFIEREFDCLKNGRPDKQYLKYKWKPTACELPRFNGQDFLMRFRGKRILFVGDSLSLNQWKSLTCMLHASVPQANFTLGRKSDLSTFTIPKYNISVKIDRNSFLVDIVKEKIGSVLKLDSIRSGDSWIGYDLLIFNTWHWWLHKGSKQPWDYIQYGDNIQNDMDRLVAFKIGLTTWSKWVDSSVDPALTEVFFQGISPTHYNGEEWNESKSETCKGQTQPISGSTYPGGPVPAAAIVKEVLSNMSIPVTLLDVTTLSQLRKDGHPSIYGIDGQNGNDCSHWCLAGVPDAWNEILYASLVTSTA</sequence>
<reference evidence="1 2" key="1">
    <citation type="journal article" date="2023" name="Science">
        <title>Complex scaffold remodeling in plant triterpene biosynthesis.</title>
        <authorList>
            <person name="De La Pena R."/>
            <person name="Hodgson H."/>
            <person name="Liu J.C."/>
            <person name="Stephenson M.J."/>
            <person name="Martin A.C."/>
            <person name="Owen C."/>
            <person name="Harkess A."/>
            <person name="Leebens-Mack J."/>
            <person name="Jimenez L.E."/>
            <person name="Osbourn A."/>
            <person name="Sattely E.S."/>
        </authorList>
    </citation>
    <scope>NUCLEOTIDE SEQUENCE [LARGE SCALE GENOMIC DNA]</scope>
    <source>
        <strain evidence="2">cv. JPN11</strain>
        <tissue evidence="1">Leaf</tissue>
    </source>
</reference>
<organism evidence="1 2">
    <name type="scientific">Melia azedarach</name>
    <name type="common">Chinaberry tree</name>
    <dbReference type="NCBI Taxonomy" id="155640"/>
    <lineage>
        <taxon>Eukaryota</taxon>
        <taxon>Viridiplantae</taxon>
        <taxon>Streptophyta</taxon>
        <taxon>Embryophyta</taxon>
        <taxon>Tracheophyta</taxon>
        <taxon>Spermatophyta</taxon>
        <taxon>Magnoliopsida</taxon>
        <taxon>eudicotyledons</taxon>
        <taxon>Gunneridae</taxon>
        <taxon>Pentapetalae</taxon>
        <taxon>rosids</taxon>
        <taxon>malvids</taxon>
        <taxon>Sapindales</taxon>
        <taxon>Meliaceae</taxon>
        <taxon>Melia</taxon>
    </lineage>
</organism>
<name>A0ACC1YTJ8_MELAZ</name>
<evidence type="ECO:0000313" key="2">
    <source>
        <dbReference type="Proteomes" id="UP001164539"/>
    </source>
</evidence>
<evidence type="ECO:0000313" key="1">
    <source>
        <dbReference type="EMBL" id="KAJ4726508.1"/>
    </source>
</evidence>